<dbReference type="PRINTS" id="PR00080">
    <property type="entry name" value="SDRFAMILY"/>
</dbReference>
<dbReference type="PANTHER" id="PTHR42760">
    <property type="entry name" value="SHORT-CHAIN DEHYDROGENASES/REDUCTASES FAMILY MEMBER"/>
    <property type="match status" value="1"/>
</dbReference>
<proteinExistence type="inferred from homology"/>
<comment type="similarity">
    <text evidence="1">Belongs to the short-chain dehydrogenases/reductases (SDR) family.</text>
</comment>
<dbReference type="EMBL" id="JPVO01000045">
    <property type="protein sequence ID" value="KGR76485.1"/>
    <property type="molecule type" value="Genomic_DNA"/>
</dbReference>
<dbReference type="RefSeq" id="WP_036199072.1">
    <property type="nucleotide sequence ID" value="NZ_AVCY01000011.1"/>
</dbReference>
<name>A0A0A3HYZ4_9BACL</name>
<dbReference type="GO" id="GO:0008206">
    <property type="term" value="P:bile acid metabolic process"/>
    <property type="evidence" value="ECO:0007669"/>
    <property type="project" value="UniProtKB-ARBA"/>
</dbReference>
<dbReference type="InterPro" id="IPR002347">
    <property type="entry name" value="SDR_fam"/>
</dbReference>
<dbReference type="Gene3D" id="3.40.50.720">
    <property type="entry name" value="NAD(P)-binding Rossmann-like Domain"/>
    <property type="match status" value="1"/>
</dbReference>
<dbReference type="OrthoDB" id="9803333at2"/>
<keyword evidence="4" id="KW-1185">Reference proteome</keyword>
<evidence type="ECO:0000313" key="4">
    <source>
        <dbReference type="Proteomes" id="UP000030408"/>
    </source>
</evidence>
<dbReference type="Proteomes" id="UP000030408">
    <property type="component" value="Unassembled WGS sequence"/>
</dbReference>
<gene>
    <name evidence="3" type="ORF">CD33_06340</name>
</gene>
<dbReference type="PRINTS" id="PR00081">
    <property type="entry name" value="GDHRDH"/>
</dbReference>
<dbReference type="eggNOG" id="COG1028">
    <property type="taxonomic scope" value="Bacteria"/>
</dbReference>
<reference evidence="3 4" key="1">
    <citation type="submission" date="2014-02" db="EMBL/GenBank/DDBJ databases">
        <title>Draft genome sequence of Lysinibacillus sinduriensis JCM 15800.</title>
        <authorList>
            <person name="Zhang F."/>
            <person name="Wang G."/>
            <person name="Zhang L."/>
        </authorList>
    </citation>
    <scope>NUCLEOTIDE SEQUENCE [LARGE SCALE GENOMIC DNA]</scope>
    <source>
        <strain evidence="3 4">JCM 15800</strain>
    </source>
</reference>
<protein>
    <submittedName>
        <fullName evidence="3">Short-chain dehydrogenase</fullName>
    </submittedName>
</protein>
<dbReference type="AlphaFoldDB" id="A0A0A3HYZ4"/>
<evidence type="ECO:0000256" key="1">
    <source>
        <dbReference type="ARBA" id="ARBA00006484"/>
    </source>
</evidence>
<dbReference type="GO" id="GO:0016616">
    <property type="term" value="F:oxidoreductase activity, acting on the CH-OH group of donors, NAD or NADP as acceptor"/>
    <property type="evidence" value="ECO:0007669"/>
    <property type="project" value="TreeGrafter"/>
</dbReference>
<evidence type="ECO:0000256" key="2">
    <source>
        <dbReference type="ARBA" id="ARBA00023002"/>
    </source>
</evidence>
<keyword evidence="2" id="KW-0560">Oxidoreductase</keyword>
<dbReference type="Pfam" id="PF13561">
    <property type="entry name" value="adh_short_C2"/>
    <property type="match status" value="1"/>
</dbReference>
<sequence length="272" mass="29625">MNYFEKFSLIGKNAIITGGAGILGSHFAKGLANAGANVAIVDINIDQARQTALDIHNEYGVLSKAFYCDLTSEHSVIEMIDQVKSTFNELHILHNNAAGKSSDLEAFFAPFEEYSLEQWKEIMSTNLDSMFLMAKHVGKIMKEQGKGGSIIQTASIYGVMGPDNRIYEGSYYLNREINTPAIYSASKGGVVALTKYLATYWAKDGIRVNTITPGGVESGQNATFKERYGNRIPMGRMAKAEEMVGALIYLASDASSYVTGQNILIDGGLSAW</sequence>
<evidence type="ECO:0000313" key="3">
    <source>
        <dbReference type="EMBL" id="KGR76485.1"/>
    </source>
</evidence>
<accession>A0A0A3HYZ4</accession>
<dbReference type="InterPro" id="IPR036291">
    <property type="entry name" value="NAD(P)-bd_dom_sf"/>
</dbReference>
<dbReference type="STRING" id="1384057.CD33_06340"/>
<dbReference type="SUPFAM" id="SSF51735">
    <property type="entry name" value="NAD(P)-binding Rossmann-fold domains"/>
    <property type="match status" value="1"/>
</dbReference>
<dbReference type="PANTHER" id="PTHR42760:SF133">
    <property type="entry name" value="3-OXOACYL-[ACYL-CARRIER-PROTEIN] REDUCTASE"/>
    <property type="match status" value="1"/>
</dbReference>
<dbReference type="FunFam" id="3.40.50.720:FF:000084">
    <property type="entry name" value="Short-chain dehydrogenase reductase"/>
    <property type="match status" value="1"/>
</dbReference>
<comment type="caution">
    <text evidence="3">The sequence shown here is derived from an EMBL/GenBank/DDBJ whole genome shotgun (WGS) entry which is preliminary data.</text>
</comment>
<organism evidence="3 4">
    <name type="scientific">Ureibacillus sinduriensis BLB-1 = JCM 15800</name>
    <dbReference type="NCBI Taxonomy" id="1384057"/>
    <lineage>
        <taxon>Bacteria</taxon>
        <taxon>Bacillati</taxon>
        <taxon>Bacillota</taxon>
        <taxon>Bacilli</taxon>
        <taxon>Bacillales</taxon>
        <taxon>Caryophanaceae</taxon>
        <taxon>Ureibacillus</taxon>
    </lineage>
</organism>